<feature type="signal peptide" evidence="1">
    <location>
        <begin position="1"/>
        <end position="28"/>
    </location>
</feature>
<gene>
    <name evidence="2" type="ORF">PAC_13548</name>
</gene>
<evidence type="ECO:0000313" key="2">
    <source>
        <dbReference type="EMBL" id="CZR63651.1"/>
    </source>
</evidence>
<organism evidence="2 3">
    <name type="scientific">Phialocephala subalpina</name>
    <dbReference type="NCBI Taxonomy" id="576137"/>
    <lineage>
        <taxon>Eukaryota</taxon>
        <taxon>Fungi</taxon>
        <taxon>Dikarya</taxon>
        <taxon>Ascomycota</taxon>
        <taxon>Pezizomycotina</taxon>
        <taxon>Leotiomycetes</taxon>
        <taxon>Helotiales</taxon>
        <taxon>Mollisiaceae</taxon>
        <taxon>Phialocephala</taxon>
        <taxon>Phialocephala fortinii species complex</taxon>
    </lineage>
</organism>
<dbReference type="AlphaFoldDB" id="A0A1L7XF46"/>
<proteinExistence type="predicted"/>
<reference evidence="2 3" key="1">
    <citation type="submission" date="2016-03" db="EMBL/GenBank/DDBJ databases">
        <authorList>
            <person name="Ploux O."/>
        </authorList>
    </citation>
    <scope>NUCLEOTIDE SEQUENCE [LARGE SCALE GENOMIC DNA]</scope>
    <source>
        <strain evidence="2 3">UAMH 11012</strain>
    </source>
</reference>
<evidence type="ECO:0000313" key="3">
    <source>
        <dbReference type="Proteomes" id="UP000184330"/>
    </source>
</evidence>
<evidence type="ECO:0008006" key="4">
    <source>
        <dbReference type="Google" id="ProtNLM"/>
    </source>
</evidence>
<dbReference type="EMBL" id="FJOG01000024">
    <property type="protein sequence ID" value="CZR63651.1"/>
    <property type="molecule type" value="Genomic_DNA"/>
</dbReference>
<name>A0A1L7XF46_9HELO</name>
<evidence type="ECO:0000256" key="1">
    <source>
        <dbReference type="SAM" id="SignalP"/>
    </source>
</evidence>
<sequence>MTLKRHPIMNTITTILISLTLFIAPTTANSCPSTRTIATSLPYNFTIDVVTIQNLNRHGARYISIHDYQGIGWTWIASNYRSSQTIFSLQPSGQLLASPHEYRYQNLWLNCSLVSSPLGDMTDRIPSCLAADEKLTVDIRKMKRYWYWDGNQHADFRKPDDSGGVDENMICFPNKDPYPTDTSAIALIISRI</sequence>
<keyword evidence="3" id="KW-1185">Reference proteome</keyword>
<accession>A0A1L7XF46</accession>
<keyword evidence="1" id="KW-0732">Signal</keyword>
<dbReference type="Proteomes" id="UP000184330">
    <property type="component" value="Unassembled WGS sequence"/>
</dbReference>
<protein>
    <recommendedName>
        <fullName evidence="4">Ricin B lectin domain-containing protein</fullName>
    </recommendedName>
</protein>
<feature type="chain" id="PRO_5009875267" description="Ricin B lectin domain-containing protein" evidence="1">
    <location>
        <begin position="29"/>
        <end position="192"/>
    </location>
</feature>